<evidence type="ECO:0000256" key="3">
    <source>
        <dbReference type="ARBA" id="ARBA00022553"/>
    </source>
</evidence>
<dbReference type="Pfam" id="PF07536">
    <property type="entry name" value="HWE_HK"/>
    <property type="match status" value="1"/>
</dbReference>
<accession>A0ABV7BS97</accession>
<protein>
    <recommendedName>
        <fullName evidence="2">histidine kinase</fullName>
        <ecNumber evidence="2">2.7.13.3</ecNumber>
    </recommendedName>
</protein>
<dbReference type="InterPro" id="IPR022641">
    <property type="entry name" value="CheR_N"/>
</dbReference>
<dbReference type="InterPro" id="IPR000780">
    <property type="entry name" value="CheR_MeTrfase"/>
</dbReference>
<evidence type="ECO:0000256" key="2">
    <source>
        <dbReference type="ARBA" id="ARBA00012438"/>
    </source>
</evidence>
<gene>
    <name evidence="13" type="ORF">ACFOD3_09490</name>
</gene>
<feature type="coiled-coil region" evidence="9">
    <location>
        <begin position="644"/>
        <end position="724"/>
    </location>
</feature>
<evidence type="ECO:0000256" key="4">
    <source>
        <dbReference type="ARBA" id="ARBA00022679"/>
    </source>
</evidence>
<dbReference type="Pfam" id="PF03705">
    <property type="entry name" value="CheR_N"/>
    <property type="match status" value="1"/>
</dbReference>
<evidence type="ECO:0000256" key="7">
    <source>
        <dbReference type="ARBA" id="ARBA00022840"/>
    </source>
</evidence>
<organism evidence="13 14">
    <name type="scientific">Falsiroseomonas tokyonensis</name>
    <dbReference type="NCBI Taxonomy" id="430521"/>
    <lineage>
        <taxon>Bacteria</taxon>
        <taxon>Pseudomonadati</taxon>
        <taxon>Pseudomonadota</taxon>
        <taxon>Alphaproteobacteria</taxon>
        <taxon>Acetobacterales</taxon>
        <taxon>Roseomonadaceae</taxon>
        <taxon>Falsiroseomonas</taxon>
    </lineage>
</organism>
<keyword evidence="5" id="KW-0547">Nucleotide-binding</keyword>
<proteinExistence type="predicted"/>
<keyword evidence="8" id="KW-0378">Hydrolase</keyword>
<dbReference type="InterPro" id="IPR011102">
    <property type="entry name" value="Sig_transdc_His_kinase_HWE"/>
</dbReference>
<feature type="domain" description="CheR-type methyltransferase" evidence="12">
    <location>
        <begin position="216"/>
        <end position="475"/>
    </location>
</feature>
<keyword evidence="14" id="KW-1185">Reference proteome</keyword>
<feature type="active site" evidence="8">
    <location>
        <position position="136"/>
    </location>
</feature>
<evidence type="ECO:0000259" key="11">
    <source>
        <dbReference type="PROSITE" id="PS50122"/>
    </source>
</evidence>
<keyword evidence="7" id="KW-0067">ATP-binding</keyword>
<comment type="catalytic activity">
    <reaction evidence="1">
        <text>ATP + protein L-histidine = ADP + protein N-phospho-L-histidine.</text>
        <dbReference type="EC" id="2.7.13.3"/>
    </reaction>
</comment>
<dbReference type="RefSeq" id="WP_216836179.1">
    <property type="nucleotide sequence ID" value="NZ_JAFNJS010000002.1"/>
</dbReference>
<evidence type="ECO:0000256" key="5">
    <source>
        <dbReference type="ARBA" id="ARBA00022741"/>
    </source>
</evidence>
<evidence type="ECO:0000256" key="6">
    <source>
        <dbReference type="ARBA" id="ARBA00022777"/>
    </source>
</evidence>
<dbReference type="PANTHER" id="PTHR24422:SF27">
    <property type="entry name" value="PROTEIN-GLUTAMATE O-METHYLTRANSFERASE"/>
    <property type="match status" value="1"/>
</dbReference>
<dbReference type="InterPro" id="IPR022642">
    <property type="entry name" value="CheR_C"/>
</dbReference>
<dbReference type="Proteomes" id="UP001595420">
    <property type="component" value="Unassembled WGS sequence"/>
</dbReference>
<dbReference type="Pfam" id="PF13596">
    <property type="entry name" value="PAS_10"/>
    <property type="match status" value="1"/>
</dbReference>
<feature type="active site" evidence="8">
    <location>
        <position position="43"/>
    </location>
</feature>
<evidence type="ECO:0000256" key="9">
    <source>
        <dbReference type="SAM" id="Coils"/>
    </source>
</evidence>
<dbReference type="Pfam" id="PF01339">
    <property type="entry name" value="CheB_methylest"/>
    <property type="match status" value="1"/>
</dbReference>
<evidence type="ECO:0000256" key="1">
    <source>
        <dbReference type="ARBA" id="ARBA00000085"/>
    </source>
</evidence>
<sequence>MTKPPARFPIVGIGASAGGVEALRSLFRAIRQPMPMAFVVVTHLAPGHLSALPAILRDCTDLPIVAAEDGLQLQSGHAYVLQQNAIITLRGGRILLRPQAMERGRERHPIDVFLASLAEDQQECAIGIILSGSGSDGTLGLKAIKAAGGLSMAQGSNGITPQFVEMPHSAIAAGVVDLVVPSEQIAARLAELSDTFAEPAYERLSQAASAAAHAAIAEILQAAVGHDFSGYKDRTFFRRVQRRIQVLRLPGLEAYTARLRVDHEEARRLFHDLLIGVTSFFRDPDAYAALAERVIPRLFAGRGPEEVVRIWVPGCATGEEAYSLAILLREWMEAHPGGARAQIFATDIDEAALAIARRGRYPAPLLAGIAPERLARHFTVDAASYAVARPLRDLCVFSPHSLINDPPFSRIDLISCRNLMIYLGAELQDQVVPLFHYALRPGGFLFLGIAETILRHAQFFRSEDKVHRIYRRRDDVAVDGPAARLLVAPRGPVRVWPSRPPPRPPAASRGTELRQAAEAVVLERFAPAHVVVNRDGDVLHQSAHLGRYLEPASGRPSRQLVAMARPGLRSVLRSALREALETQATVVRPLVQVEEGERRTSIALTIAPMEARETVERHFLVVFTDLPGVPLAGAPVDTAGQGHVLLLERELREVREKLQAITEEYETATEELTSANEEMVSVNEELQSTNEELETSKEELQSVNEELRAANVELSGKIDELDRANADLHNLFDSTQIATLFLDRHMVIRSFTPAVTSIFNLVPGDRGRPVTDFNGHLDAVDLRREVRRVLDERTAMERRVTARDGQVHYLMRLLPYRTAEGEVDGVVLTFFDVTKVVEGEILGTLVDELNHRVRNMLQVVQAVASSTIRHATSLEDFSAAFGGRIKALARAHELVGEQGWTAVDLEALVAKEVAPHADRTGRISFGGGVVPLRPKVALTLGMVLHELVTNASKHGALSVPLGQLWIGWRIEGQGAAARLHLTWTERGVPPPPEQPPESMRPDHRRGFGTALINRLLKHDLGGRMTQHQVEGERVTTLDVPLNGPPRRDEGDTLLPQLKR</sequence>
<dbReference type="PROSITE" id="PS50122">
    <property type="entry name" value="CHEB"/>
    <property type="match status" value="1"/>
</dbReference>
<feature type="region of interest" description="Disordered" evidence="10">
    <location>
        <begin position="1025"/>
        <end position="1059"/>
    </location>
</feature>
<dbReference type="PANTHER" id="PTHR24422">
    <property type="entry name" value="CHEMOTAXIS PROTEIN METHYLTRANSFERASE"/>
    <property type="match status" value="1"/>
</dbReference>
<evidence type="ECO:0000313" key="13">
    <source>
        <dbReference type="EMBL" id="MFC3000128.1"/>
    </source>
</evidence>
<keyword evidence="9" id="KW-0175">Coiled coil</keyword>
<dbReference type="Pfam" id="PF01739">
    <property type="entry name" value="CheR"/>
    <property type="match status" value="1"/>
</dbReference>
<evidence type="ECO:0000313" key="14">
    <source>
        <dbReference type="Proteomes" id="UP001595420"/>
    </source>
</evidence>
<feature type="domain" description="CheB-type methylesterase" evidence="11">
    <location>
        <begin position="4"/>
        <end position="196"/>
    </location>
</feature>
<dbReference type="InterPro" id="IPR000673">
    <property type="entry name" value="Sig_transdc_resp-reg_Me-estase"/>
</dbReference>
<keyword evidence="8" id="KW-0145">Chemotaxis</keyword>
<keyword evidence="6" id="KW-0418">Kinase</keyword>
<dbReference type="CDD" id="cd02440">
    <property type="entry name" value="AdoMet_MTases"/>
    <property type="match status" value="1"/>
</dbReference>
<evidence type="ECO:0000256" key="10">
    <source>
        <dbReference type="SAM" id="MobiDB-lite"/>
    </source>
</evidence>
<dbReference type="PROSITE" id="PS50123">
    <property type="entry name" value="CHER"/>
    <property type="match status" value="1"/>
</dbReference>
<keyword evidence="3" id="KW-0597">Phosphoprotein</keyword>
<keyword evidence="4" id="KW-0808">Transferase</keyword>
<feature type="active site" evidence="8">
    <location>
        <position position="16"/>
    </location>
</feature>
<name>A0ABV7BS97_9PROT</name>
<comment type="caution">
    <text evidence="13">The sequence shown here is derived from an EMBL/GenBank/DDBJ whole genome shotgun (WGS) entry which is preliminary data.</text>
</comment>
<dbReference type="EMBL" id="JBHRSB010000002">
    <property type="protein sequence ID" value="MFC3000128.1"/>
    <property type="molecule type" value="Genomic_DNA"/>
</dbReference>
<dbReference type="InterPro" id="IPR050903">
    <property type="entry name" value="Bact_Chemotaxis_MeTrfase"/>
</dbReference>
<evidence type="ECO:0000259" key="12">
    <source>
        <dbReference type="PROSITE" id="PS50123"/>
    </source>
</evidence>
<evidence type="ECO:0000256" key="8">
    <source>
        <dbReference type="PROSITE-ProRule" id="PRU00050"/>
    </source>
</evidence>
<dbReference type="SMART" id="SM00138">
    <property type="entry name" value="MeTrc"/>
    <property type="match status" value="1"/>
</dbReference>
<dbReference type="CDD" id="cd16434">
    <property type="entry name" value="CheB-CheR_fusion"/>
    <property type="match status" value="1"/>
</dbReference>
<dbReference type="EC" id="2.7.13.3" evidence="2"/>
<reference evidence="14" key="1">
    <citation type="journal article" date="2019" name="Int. J. Syst. Evol. Microbiol.">
        <title>The Global Catalogue of Microorganisms (GCM) 10K type strain sequencing project: providing services to taxonomists for standard genome sequencing and annotation.</title>
        <authorList>
            <consortium name="The Broad Institute Genomics Platform"/>
            <consortium name="The Broad Institute Genome Sequencing Center for Infectious Disease"/>
            <person name="Wu L."/>
            <person name="Ma J."/>
        </authorList>
    </citation>
    <scope>NUCLEOTIDE SEQUENCE [LARGE SCALE GENOMIC DNA]</scope>
    <source>
        <strain evidence="14">CGMCC 1.16855</strain>
    </source>
</reference>
<dbReference type="SMART" id="SM00911">
    <property type="entry name" value="HWE_HK"/>
    <property type="match status" value="1"/>
</dbReference>